<evidence type="ECO:0000313" key="3">
    <source>
        <dbReference type="Proteomes" id="UP001233172"/>
    </source>
</evidence>
<organism evidence="2 3">
    <name type="scientific">Biomphalaria pfeifferi</name>
    <name type="common">Bloodfluke planorb</name>
    <name type="synonym">Freshwater snail</name>
    <dbReference type="NCBI Taxonomy" id="112525"/>
    <lineage>
        <taxon>Eukaryota</taxon>
        <taxon>Metazoa</taxon>
        <taxon>Spiralia</taxon>
        <taxon>Lophotrochozoa</taxon>
        <taxon>Mollusca</taxon>
        <taxon>Gastropoda</taxon>
        <taxon>Heterobranchia</taxon>
        <taxon>Euthyneura</taxon>
        <taxon>Panpulmonata</taxon>
        <taxon>Hygrophila</taxon>
        <taxon>Lymnaeoidea</taxon>
        <taxon>Planorbidae</taxon>
        <taxon>Biomphalaria</taxon>
    </lineage>
</organism>
<gene>
    <name evidence="2" type="ORF">Bpfe_016029</name>
</gene>
<accession>A0AAD8F8E9</accession>
<evidence type="ECO:0000256" key="1">
    <source>
        <dbReference type="SAM" id="MobiDB-lite"/>
    </source>
</evidence>
<evidence type="ECO:0000313" key="2">
    <source>
        <dbReference type="EMBL" id="KAK0054453.1"/>
    </source>
</evidence>
<keyword evidence="3" id="KW-1185">Reference proteome</keyword>
<protein>
    <submittedName>
        <fullName evidence="2">Uncharacterized protein</fullName>
    </submittedName>
</protein>
<name>A0AAD8F8E9_BIOPF</name>
<reference evidence="2" key="1">
    <citation type="journal article" date="2023" name="PLoS Negl. Trop. Dis.">
        <title>A genome sequence for Biomphalaria pfeifferi, the major vector snail for the human-infecting parasite Schistosoma mansoni.</title>
        <authorList>
            <person name="Bu L."/>
            <person name="Lu L."/>
            <person name="Laidemitt M.R."/>
            <person name="Zhang S.M."/>
            <person name="Mutuku M."/>
            <person name="Mkoji G."/>
            <person name="Steinauer M."/>
            <person name="Loker E.S."/>
        </authorList>
    </citation>
    <scope>NUCLEOTIDE SEQUENCE</scope>
    <source>
        <strain evidence="2">KasaAsao</strain>
    </source>
</reference>
<sequence>MEYDQLFRQGFCHSSVFIVWDAGRRLITFPHHPHPGPTVHWPEGVLPVHAASGAALCQHDRHRSGPADDQRLGGRAGAHEQNSGRPVTSPELTLLDFP</sequence>
<dbReference type="Proteomes" id="UP001233172">
    <property type="component" value="Unassembled WGS sequence"/>
</dbReference>
<reference evidence="2" key="2">
    <citation type="submission" date="2023-04" db="EMBL/GenBank/DDBJ databases">
        <authorList>
            <person name="Bu L."/>
            <person name="Lu L."/>
            <person name="Laidemitt M.R."/>
            <person name="Zhang S.M."/>
            <person name="Mutuku M."/>
            <person name="Mkoji G."/>
            <person name="Steinauer M."/>
            <person name="Loker E.S."/>
        </authorList>
    </citation>
    <scope>NUCLEOTIDE SEQUENCE</scope>
    <source>
        <strain evidence="2">KasaAsao</strain>
        <tissue evidence="2">Whole Snail</tissue>
    </source>
</reference>
<feature type="region of interest" description="Disordered" evidence="1">
    <location>
        <begin position="58"/>
        <end position="98"/>
    </location>
</feature>
<proteinExistence type="predicted"/>
<comment type="caution">
    <text evidence="2">The sequence shown here is derived from an EMBL/GenBank/DDBJ whole genome shotgun (WGS) entry which is preliminary data.</text>
</comment>
<dbReference type="AlphaFoldDB" id="A0AAD8F8E9"/>
<feature type="compositionally biased region" description="Basic and acidic residues" evidence="1">
    <location>
        <begin position="63"/>
        <end position="72"/>
    </location>
</feature>
<dbReference type="EMBL" id="JASAOG010000077">
    <property type="protein sequence ID" value="KAK0054453.1"/>
    <property type="molecule type" value="Genomic_DNA"/>
</dbReference>